<dbReference type="PANTHER" id="PTHR34997">
    <property type="entry name" value="AM15"/>
    <property type="match status" value="1"/>
</dbReference>
<feature type="domain" description="LysM" evidence="5">
    <location>
        <begin position="71"/>
        <end position="120"/>
    </location>
</feature>
<dbReference type="AlphaFoldDB" id="A0A437AAS5"/>
<proteinExistence type="predicted"/>
<dbReference type="EMBL" id="SAEB01000003">
    <property type="protein sequence ID" value="RVD87990.1"/>
    <property type="molecule type" value="Genomic_DNA"/>
</dbReference>
<dbReference type="Proteomes" id="UP000283090">
    <property type="component" value="Unassembled WGS sequence"/>
</dbReference>
<accession>A0A437AAS5</accession>
<dbReference type="PROSITE" id="PS51782">
    <property type="entry name" value="LYSM"/>
    <property type="match status" value="5"/>
</dbReference>
<evidence type="ECO:0000256" key="3">
    <source>
        <dbReference type="SAM" id="MobiDB-lite"/>
    </source>
</evidence>
<feature type="signal peptide" evidence="4">
    <location>
        <begin position="1"/>
        <end position="23"/>
    </location>
</feature>
<evidence type="ECO:0000256" key="4">
    <source>
        <dbReference type="SAM" id="SignalP"/>
    </source>
</evidence>
<feature type="region of interest" description="Disordered" evidence="3">
    <location>
        <begin position="294"/>
        <end position="314"/>
    </location>
</feature>
<feature type="domain" description="LysM" evidence="5">
    <location>
        <begin position="327"/>
        <end position="376"/>
    </location>
</feature>
<dbReference type="InterPro" id="IPR024535">
    <property type="entry name" value="RHGA/B-epi-like_pectate_lyase"/>
</dbReference>
<dbReference type="InterPro" id="IPR018392">
    <property type="entry name" value="LysM"/>
</dbReference>
<keyword evidence="4" id="KW-0732">Signal</keyword>
<dbReference type="Pfam" id="PF12708">
    <property type="entry name" value="Pect-lyase_RHGA_epim"/>
    <property type="match status" value="2"/>
</dbReference>
<feature type="domain" description="LysM" evidence="5">
    <location>
        <begin position="419"/>
        <end position="470"/>
    </location>
</feature>
<name>A0A437AAS5_ARTFL</name>
<reference evidence="6 7" key="1">
    <citation type="submission" date="2019-01" db="EMBL/GenBank/DDBJ databases">
        <title>Intercellular communication is required for trap formation in the nematode-trapping fungus Duddingtonia flagrans.</title>
        <authorList>
            <person name="Youssar L."/>
            <person name="Wernet V."/>
            <person name="Hensel N."/>
            <person name="Hildebrandt H.-G."/>
            <person name="Fischer R."/>
        </authorList>
    </citation>
    <scope>NUCLEOTIDE SEQUENCE [LARGE SCALE GENOMIC DNA]</scope>
    <source>
        <strain evidence="6 7">CBS H-5679</strain>
    </source>
</reference>
<sequence>MQQLNILLSTFLVFLLAIAGVNGYAIEPNHRRQFVKRHDHEHVAPRQAAASPSPTPRQDGTVANCLKWRYTQKTNGPTDTCDNIVTRFESIGLTKANLIKWNPALKSDCSGFQLGYYLCVQAGPAPTASASPSPTPRQDGTVANCLKWRYTQKTNGPTDTCDNIVTRFESIGLTKANLIKWNPALKSDCSGFQLGYYLCVQAGPTSTTAASPSSTATASTSPTPRQDGTVANCLKWRYTQKTNGPTDTCDNIVTRFESIGLTKANLIKWNPALKSDCSGFQLGYYLCVQAGPTSTTAASPSSTATASTSPTPRQDGTVANCLKWRYTQKTNGPTDTCDNIVTRFESIGLTKANLIKWNPALKSDCSGFQLGYYLCVQAGPAPTTATTTVKSTTTSSKTTSTTRALPAATQSGQTNRCINWRYVQPTDTCENIVSRYANTEDKLTLPNLLQWNPALGDDCSGLTPKYWVCVRVEPYWIDSIKHQGNAPYAESGYKVYRNVKDFGAKGDGVTDDTAAIQNAIASGNRCGLGCDSSTTKPALVYFPPGTYIVSRAIITYYQTHMIGDPFDLPRLKAAPWFEGYAIIEGNPYSAPDKNWHGPTNNFYKVVRNFIIDTTAMAADAYGTGIHWQVAQATSLTNIIFYSNPSAGTRHQGLYIENGSGGYMSNLVFNGGMFGAWIGNQQYTLRNFTFNNCDTGIFLVWGWVWHLKSMTFNNNRVGIDMTAKNNGVLQVGSVVLSDSTFNNVEIGIASDKVASETPKSANTLAIDNISIKNCPVIVGVSGSTPKLAGTTGTMTVTSWVQGRKYTSSAQTGQDFMGSNSGFRPAGLLDSNGKILERSKPNYETYALSDVLSVRSLGAKGDGTTDDTATLQAAINKAAAESKILYIDYGVYVVTNTIYVPPNSRIMGETWPVILASGSAFTNTANPRVVVQFGRAGETGFIEGTNFVVATRGAMKGAILMQWNLASTGEVSGLYDVHARVGGFTGSNLDANTCLKTPSSTAVNQNCVGAYMLVHISKTASRVIFENTWWWTADHDLDLPAHDQITVFVGRGVLIESTQPIWLYGTASEHNVLYQYQLTNAANVYMGMIQTETPYYQSNPVAPLPFSVNATWNDPDYNSICTSLGGVATCKKSYGVRTQNSNNVLIYGAGLYSFFENYAQTCLSDESCQKYMVSFENTNNVRLYALTTKGTETLLTVNNNWSVPWTPNANIFGATIGLYQNPA</sequence>
<dbReference type="Gene3D" id="3.10.350.10">
    <property type="entry name" value="LysM domain"/>
    <property type="match status" value="5"/>
</dbReference>
<dbReference type="InterPro" id="IPR036779">
    <property type="entry name" value="LysM_dom_sf"/>
</dbReference>
<dbReference type="VEuPathDB" id="FungiDB:DFL_002190"/>
<feature type="domain" description="LysM" evidence="5">
    <location>
        <begin position="151"/>
        <end position="200"/>
    </location>
</feature>
<dbReference type="CDD" id="cd00118">
    <property type="entry name" value="LysM"/>
    <property type="match status" value="1"/>
</dbReference>
<evidence type="ECO:0000256" key="1">
    <source>
        <dbReference type="ARBA" id="ARBA00022669"/>
    </source>
</evidence>
<dbReference type="OrthoDB" id="1046782at2759"/>
<keyword evidence="2" id="KW-0843">Virulence</keyword>
<dbReference type="GO" id="GO:0008061">
    <property type="term" value="F:chitin binding"/>
    <property type="evidence" value="ECO:0007669"/>
    <property type="project" value="UniProtKB-KW"/>
</dbReference>
<dbReference type="SUPFAM" id="SSF51126">
    <property type="entry name" value="Pectin lyase-like"/>
    <property type="match status" value="2"/>
</dbReference>
<dbReference type="RefSeq" id="XP_067493534.1">
    <property type="nucleotide sequence ID" value="XM_067630941.1"/>
</dbReference>
<feature type="compositionally biased region" description="Low complexity" evidence="3">
    <location>
        <begin position="206"/>
        <end position="224"/>
    </location>
</feature>
<evidence type="ECO:0000256" key="2">
    <source>
        <dbReference type="ARBA" id="ARBA00023026"/>
    </source>
</evidence>
<organism evidence="6 7">
    <name type="scientific">Arthrobotrys flagrans</name>
    <name type="common">Nematode-trapping fungus</name>
    <name type="synonym">Trichothecium flagrans</name>
    <dbReference type="NCBI Taxonomy" id="97331"/>
    <lineage>
        <taxon>Eukaryota</taxon>
        <taxon>Fungi</taxon>
        <taxon>Dikarya</taxon>
        <taxon>Ascomycota</taxon>
        <taxon>Pezizomycotina</taxon>
        <taxon>Orbiliomycetes</taxon>
        <taxon>Orbiliales</taxon>
        <taxon>Orbiliaceae</taxon>
        <taxon>Arthrobotrys</taxon>
    </lineage>
</organism>
<dbReference type="STRING" id="97331.A0A437AAS5"/>
<dbReference type="Gene3D" id="2.160.20.10">
    <property type="entry name" value="Single-stranded right-handed beta-helix, Pectin lyase-like"/>
    <property type="match status" value="2"/>
</dbReference>
<comment type="caution">
    <text evidence="6">The sequence shown here is derived from an EMBL/GenBank/DDBJ whole genome shotgun (WGS) entry which is preliminary data.</text>
</comment>
<dbReference type="InterPro" id="IPR052210">
    <property type="entry name" value="LysM1-like"/>
</dbReference>
<dbReference type="InterPro" id="IPR011050">
    <property type="entry name" value="Pectin_lyase_fold/virulence"/>
</dbReference>
<gene>
    <name evidence="6" type="ORF">DFL_002190</name>
</gene>
<dbReference type="GeneID" id="93584501"/>
<evidence type="ECO:0000313" key="6">
    <source>
        <dbReference type="EMBL" id="RVD87990.1"/>
    </source>
</evidence>
<keyword evidence="1" id="KW-0147">Chitin-binding</keyword>
<feature type="compositionally biased region" description="Low complexity" evidence="3">
    <location>
        <begin position="294"/>
        <end position="312"/>
    </location>
</feature>
<dbReference type="InterPro" id="IPR012334">
    <property type="entry name" value="Pectin_lyas_fold"/>
</dbReference>
<dbReference type="CDD" id="cd23668">
    <property type="entry name" value="GH55_beta13glucanase-like"/>
    <property type="match status" value="1"/>
</dbReference>
<evidence type="ECO:0000259" key="5">
    <source>
        <dbReference type="PROSITE" id="PS51782"/>
    </source>
</evidence>
<dbReference type="PANTHER" id="PTHR34997:SF1">
    <property type="entry name" value="PEPTIDOGLYCAN-BINDING LYSIN DOMAIN"/>
    <property type="match status" value="1"/>
</dbReference>
<protein>
    <recommendedName>
        <fullName evidence="5">LysM domain-containing protein</fullName>
    </recommendedName>
</protein>
<dbReference type="FunFam" id="2.160.20.10:FF:000023">
    <property type="entry name" value="Exo-beta-1,3-glucanase Exg0"/>
    <property type="match status" value="1"/>
</dbReference>
<feature type="domain" description="LysM" evidence="5">
    <location>
        <begin position="239"/>
        <end position="288"/>
    </location>
</feature>
<keyword evidence="7" id="KW-1185">Reference proteome</keyword>
<feature type="chain" id="PRO_5019279058" description="LysM domain-containing protein" evidence="4">
    <location>
        <begin position="24"/>
        <end position="1221"/>
    </location>
</feature>
<feature type="region of interest" description="Disordered" evidence="3">
    <location>
        <begin position="206"/>
        <end position="226"/>
    </location>
</feature>
<evidence type="ECO:0000313" key="7">
    <source>
        <dbReference type="Proteomes" id="UP000283090"/>
    </source>
</evidence>
<feature type="region of interest" description="Disordered" evidence="3">
    <location>
        <begin position="37"/>
        <end position="59"/>
    </location>
</feature>